<reference evidence="1" key="1">
    <citation type="submission" date="2014-09" db="EMBL/GenBank/DDBJ databases">
        <authorList>
            <person name="Magalhaes I.L.F."/>
            <person name="Oliveira U."/>
            <person name="Santos F.R."/>
            <person name="Vidigal T.H.D.A."/>
            <person name="Brescovit A.D."/>
            <person name="Santos A.J."/>
        </authorList>
    </citation>
    <scope>NUCLEOTIDE SEQUENCE</scope>
    <source>
        <tissue evidence="1">Shoot tissue taken approximately 20 cm above the soil surface</tissue>
    </source>
</reference>
<protein>
    <submittedName>
        <fullName evidence="1">Uncharacterized protein</fullName>
    </submittedName>
</protein>
<reference evidence="1" key="2">
    <citation type="journal article" date="2015" name="Data Brief">
        <title>Shoot transcriptome of the giant reed, Arundo donax.</title>
        <authorList>
            <person name="Barrero R.A."/>
            <person name="Guerrero F.D."/>
            <person name="Moolhuijzen P."/>
            <person name="Goolsby J.A."/>
            <person name="Tidwell J."/>
            <person name="Bellgard S.E."/>
            <person name="Bellgard M.I."/>
        </authorList>
    </citation>
    <scope>NUCLEOTIDE SEQUENCE</scope>
    <source>
        <tissue evidence="1">Shoot tissue taken approximately 20 cm above the soil surface</tissue>
    </source>
</reference>
<accession>A0A0A9EHD8</accession>
<sequence length="26" mass="3311">MFDHKFFKNVHMNESKYTSLLNFFRE</sequence>
<name>A0A0A9EHD8_ARUDO</name>
<dbReference type="AlphaFoldDB" id="A0A0A9EHD8"/>
<evidence type="ECO:0000313" key="1">
    <source>
        <dbReference type="EMBL" id="JAD97280.1"/>
    </source>
</evidence>
<dbReference type="EMBL" id="GBRH01200615">
    <property type="protein sequence ID" value="JAD97280.1"/>
    <property type="molecule type" value="Transcribed_RNA"/>
</dbReference>
<proteinExistence type="predicted"/>
<organism evidence="1">
    <name type="scientific">Arundo donax</name>
    <name type="common">Giant reed</name>
    <name type="synonym">Donax arundinaceus</name>
    <dbReference type="NCBI Taxonomy" id="35708"/>
    <lineage>
        <taxon>Eukaryota</taxon>
        <taxon>Viridiplantae</taxon>
        <taxon>Streptophyta</taxon>
        <taxon>Embryophyta</taxon>
        <taxon>Tracheophyta</taxon>
        <taxon>Spermatophyta</taxon>
        <taxon>Magnoliopsida</taxon>
        <taxon>Liliopsida</taxon>
        <taxon>Poales</taxon>
        <taxon>Poaceae</taxon>
        <taxon>PACMAD clade</taxon>
        <taxon>Arundinoideae</taxon>
        <taxon>Arundineae</taxon>
        <taxon>Arundo</taxon>
    </lineage>
</organism>